<dbReference type="STRING" id="525909.Afer_1632"/>
<protein>
    <submittedName>
        <fullName evidence="1">Uncharacterized protein</fullName>
    </submittedName>
</protein>
<organism evidence="1 2">
    <name type="scientific">Acidimicrobium ferrooxidans (strain DSM 10331 / JCM 15462 / NBRC 103882 / ICP)</name>
    <dbReference type="NCBI Taxonomy" id="525909"/>
    <lineage>
        <taxon>Bacteria</taxon>
        <taxon>Bacillati</taxon>
        <taxon>Actinomycetota</taxon>
        <taxon>Acidimicrobiia</taxon>
        <taxon>Acidimicrobiales</taxon>
        <taxon>Acidimicrobiaceae</taxon>
        <taxon>Acidimicrobium</taxon>
    </lineage>
</organism>
<dbReference type="eggNOG" id="ENOG5031DBG">
    <property type="taxonomic scope" value="Bacteria"/>
</dbReference>
<name>C7M0P1_ACIFD</name>
<reference evidence="1 2" key="1">
    <citation type="journal article" date="2009" name="Stand. Genomic Sci.">
        <title>Complete genome sequence of Acidimicrobium ferrooxidans type strain (ICP).</title>
        <authorList>
            <person name="Clum A."/>
            <person name="Nolan M."/>
            <person name="Lang E."/>
            <person name="Glavina Del Rio T."/>
            <person name="Tice H."/>
            <person name="Copeland A."/>
            <person name="Cheng J.F."/>
            <person name="Lucas S."/>
            <person name="Chen F."/>
            <person name="Bruce D."/>
            <person name="Goodwin L."/>
            <person name="Pitluck S."/>
            <person name="Ivanova N."/>
            <person name="Mavrommatis K."/>
            <person name="Mikhailova N."/>
            <person name="Pati A."/>
            <person name="Chen A."/>
            <person name="Palaniappan K."/>
            <person name="Goker M."/>
            <person name="Spring S."/>
            <person name="Land M."/>
            <person name="Hauser L."/>
            <person name="Chang Y.J."/>
            <person name="Jeffries C.C."/>
            <person name="Chain P."/>
            <person name="Bristow J."/>
            <person name="Eisen J.A."/>
            <person name="Markowitz V."/>
            <person name="Hugenholtz P."/>
            <person name="Kyrpides N.C."/>
            <person name="Klenk H.P."/>
            <person name="Lapidus A."/>
        </authorList>
    </citation>
    <scope>NUCLEOTIDE SEQUENCE [LARGE SCALE GENOMIC DNA]</scope>
    <source>
        <strain evidence="2">DSM 10331 / JCM 15462 / NBRC 103882 / ICP</strain>
    </source>
</reference>
<keyword evidence="2" id="KW-1185">Reference proteome</keyword>
<gene>
    <name evidence="1" type="ordered locus">Afer_1632</name>
</gene>
<dbReference type="Proteomes" id="UP000000771">
    <property type="component" value="Chromosome"/>
</dbReference>
<dbReference type="HOGENOM" id="CLU_1340828_0_0_11"/>
<sequence length="204" mass="22782">MSTPFRHVLLGTLDVPGHEREFIILDRAELRLIRVIAQRSGELTNFGYVVLEHEHAPDEADPARPDLRIAAEVSPTEQVAKRRHLVSWLERLSASERLAPLGHPGPSVPYARFDGTRPSLAVVALRDPTLGRGRNDEAVLEFSWGSLRQLMPVTKELEARLGGGPTITHRKGWQHAFGRVPRFALAAYTPPDHGYCRKLIVTLV</sequence>
<dbReference type="KEGG" id="afo:Afer_1632"/>
<evidence type="ECO:0000313" key="2">
    <source>
        <dbReference type="Proteomes" id="UP000000771"/>
    </source>
</evidence>
<proteinExistence type="predicted"/>
<dbReference type="OrthoDB" id="9996938at2"/>
<accession>C7M0P1</accession>
<dbReference type="RefSeq" id="WP_015799028.1">
    <property type="nucleotide sequence ID" value="NC_013124.1"/>
</dbReference>
<dbReference type="EMBL" id="CP001631">
    <property type="protein sequence ID" value="ACU54549.1"/>
    <property type="molecule type" value="Genomic_DNA"/>
</dbReference>
<dbReference type="AlphaFoldDB" id="C7M0P1"/>
<evidence type="ECO:0000313" key="1">
    <source>
        <dbReference type="EMBL" id="ACU54549.1"/>
    </source>
</evidence>